<reference evidence="7" key="1">
    <citation type="journal article" date="2021" name="bioRxiv">
        <title>Unraveling nitrogen, sulfur and carbon metabolic pathways and microbial community transcriptional responses to substrate deprivation and toxicity stresses in a bioreactor mimicking anoxic brackish coastal sediment conditions.</title>
        <authorList>
            <person name="Martins P.D."/>
            <person name="Echeveste M.J."/>
            <person name="Arshad A."/>
            <person name="Kurth J."/>
            <person name="Ouboter H."/>
            <person name="Jetten M.S.M."/>
            <person name="Welte C.U."/>
        </authorList>
    </citation>
    <scope>NUCLEOTIDE SEQUENCE</scope>
    <source>
        <strain evidence="7">MAG_39</strain>
    </source>
</reference>
<dbReference type="GO" id="GO:0003735">
    <property type="term" value="F:structural constituent of ribosome"/>
    <property type="evidence" value="ECO:0007669"/>
    <property type="project" value="InterPro"/>
</dbReference>
<dbReference type="Gene3D" id="3.30.70.60">
    <property type="match status" value="1"/>
</dbReference>
<sequence>MNFYENIVILHPALSEEELKNAIDKIADLIRNSGGEVLKAENWGRRKLAYELNKQKMGVYAFFLFKSPSQTIRKIEDYFKVFDPVIKFMVVRLGAKQIAALPKEVLGVPAAPQEAAPAGPQAEA</sequence>
<evidence type="ECO:0000256" key="4">
    <source>
        <dbReference type="ARBA" id="ARBA00035104"/>
    </source>
</evidence>
<dbReference type="GO" id="GO:0006412">
    <property type="term" value="P:translation"/>
    <property type="evidence" value="ECO:0007669"/>
    <property type="project" value="UniProtKB-UniRule"/>
</dbReference>
<comment type="caution">
    <text evidence="7">The sequence shown here is derived from an EMBL/GenBank/DDBJ whole genome shotgun (WGS) entry which is preliminary data.</text>
</comment>
<dbReference type="GO" id="GO:0005840">
    <property type="term" value="C:ribosome"/>
    <property type="evidence" value="ECO:0007669"/>
    <property type="project" value="UniProtKB-KW"/>
</dbReference>
<dbReference type="AlphaFoldDB" id="A0A953M1J9"/>
<evidence type="ECO:0000256" key="6">
    <source>
        <dbReference type="HAMAP-Rule" id="MF_00360"/>
    </source>
</evidence>
<dbReference type="InterPro" id="IPR000529">
    <property type="entry name" value="Ribosomal_bS6"/>
</dbReference>
<dbReference type="GO" id="GO:0005737">
    <property type="term" value="C:cytoplasm"/>
    <property type="evidence" value="ECO:0007669"/>
    <property type="project" value="UniProtKB-ARBA"/>
</dbReference>
<name>A0A953M1J9_9BACT</name>
<gene>
    <name evidence="6 7" type="primary">rpsF</name>
    <name evidence="7" type="ORF">K8I29_06040</name>
</gene>
<dbReference type="InterPro" id="IPR020814">
    <property type="entry name" value="Ribosomal_S6_plastid/chlpt"/>
</dbReference>
<protein>
    <recommendedName>
        <fullName evidence="5 6">Small ribosomal subunit protein bS6</fullName>
    </recommendedName>
</protein>
<evidence type="ECO:0000256" key="5">
    <source>
        <dbReference type="ARBA" id="ARBA00035294"/>
    </source>
</evidence>
<dbReference type="PANTHER" id="PTHR21011:SF1">
    <property type="entry name" value="SMALL RIBOSOMAL SUBUNIT PROTEIN BS6M"/>
    <property type="match status" value="1"/>
</dbReference>
<evidence type="ECO:0000313" key="8">
    <source>
        <dbReference type="Proteomes" id="UP000705867"/>
    </source>
</evidence>
<keyword evidence="6" id="KW-0699">rRNA-binding</keyword>
<keyword evidence="3 6" id="KW-0687">Ribonucleoprotein</keyword>
<dbReference type="EMBL" id="JAIOIV010000044">
    <property type="protein sequence ID" value="MBZ0155763.1"/>
    <property type="molecule type" value="Genomic_DNA"/>
</dbReference>
<accession>A0A953M1J9</accession>
<comment type="function">
    <text evidence="4 6">Binds together with bS18 to 16S ribosomal RNA.</text>
</comment>
<evidence type="ECO:0000256" key="2">
    <source>
        <dbReference type="ARBA" id="ARBA00022980"/>
    </source>
</evidence>
<dbReference type="HAMAP" id="MF_00360">
    <property type="entry name" value="Ribosomal_bS6"/>
    <property type="match status" value="1"/>
</dbReference>
<dbReference type="CDD" id="cd00473">
    <property type="entry name" value="bS6"/>
    <property type="match status" value="1"/>
</dbReference>
<evidence type="ECO:0000256" key="1">
    <source>
        <dbReference type="ARBA" id="ARBA00009512"/>
    </source>
</evidence>
<reference evidence="7" key="2">
    <citation type="submission" date="2021-08" db="EMBL/GenBank/DDBJ databases">
        <authorList>
            <person name="Dalcin Martins P."/>
        </authorList>
    </citation>
    <scope>NUCLEOTIDE SEQUENCE</scope>
    <source>
        <strain evidence="7">MAG_39</strain>
    </source>
</reference>
<dbReference type="InterPro" id="IPR014717">
    <property type="entry name" value="Transl_elong_EF1B/ribsomal_bS6"/>
</dbReference>
<organism evidence="7 8">
    <name type="scientific">Candidatus Nitrobium versatile</name>
    <dbReference type="NCBI Taxonomy" id="2884831"/>
    <lineage>
        <taxon>Bacteria</taxon>
        <taxon>Pseudomonadati</taxon>
        <taxon>Nitrospirota</taxon>
        <taxon>Nitrospiria</taxon>
        <taxon>Nitrospirales</taxon>
        <taxon>Nitrospiraceae</taxon>
        <taxon>Candidatus Nitrobium</taxon>
    </lineage>
</organism>
<dbReference type="Proteomes" id="UP000705867">
    <property type="component" value="Unassembled WGS sequence"/>
</dbReference>
<dbReference type="SUPFAM" id="SSF54995">
    <property type="entry name" value="Ribosomal protein S6"/>
    <property type="match status" value="1"/>
</dbReference>
<evidence type="ECO:0000313" key="7">
    <source>
        <dbReference type="EMBL" id="MBZ0155763.1"/>
    </source>
</evidence>
<dbReference type="Pfam" id="PF01250">
    <property type="entry name" value="Ribosomal_S6"/>
    <property type="match status" value="1"/>
</dbReference>
<evidence type="ECO:0000256" key="3">
    <source>
        <dbReference type="ARBA" id="ARBA00023274"/>
    </source>
</evidence>
<dbReference type="GO" id="GO:1990904">
    <property type="term" value="C:ribonucleoprotein complex"/>
    <property type="evidence" value="ECO:0007669"/>
    <property type="project" value="UniProtKB-KW"/>
</dbReference>
<dbReference type="InterPro" id="IPR035980">
    <property type="entry name" value="Ribosomal_bS6_sf"/>
</dbReference>
<keyword evidence="2 6" id="KW-0689">Ribosomal protein</keyword>
<proteinExistence type="inferred from homology"/>
<dbReference type="NCBIfam" id="TIGR00166">
    <property type="entry name" value="S6"/>
    <property type="match status" value="1"/>
</dbReference>
<dbReference type="PANTHER" id="PTHR21011">
    <property type="entry name" value="MITOCHONDRIAL 28S RIBOSOMAL PROTEIN S6"/>
    <property type="match status" value="1"/>
</dbReference>
<keyword evidence="6" id="KW-0694">RNA-binding</keyword>
<comment type="similarity">
    <text evidence="1 6">Belongs to the bacterial ribosomal protein bS6 family.</text>
</comment>
<dbReference type="GO" id="GO:0070181">
    <property type="term" value="F:small ribosomal subunit rRNA binding"/>
    <property type="evidence" value="ECO:0007669"/>
    <property type="project" value="TreeGrafter"/>
</dbReference>